<dbReference type="InterPro" id="IPR019619">
    <property type="entry name" value="DUF2490"/>
</dbReference>
<dbReference type="Pfam" id="PF10677">
    <property type="entry name" value="DUF2490"/>
    <property type="match status" value="1"/>
</dbReference>
<evidence type="ECO:0000256" key="1">
    <source>
        <dbReference type="SAM" id="SignalP"/>
    </source>
</evidence>
<evidence type="ECO:0000313" key="2">
    <source>
        <dbReference type="EMBL" id="SEH63117.1"/>
    </source>
</evidence>
<keyword evidence="3" id="KW-1185">Reference proteome</keyword>
<evidence type="ECO:0008006" key="4">
    <source>
        <dbReference type="Google" id="ProtNLM"/>
    </source>
</evidence>
<dbReference type="EMBL" id="FNXE01000005">
    <property type="protein sequence ID" value="SEH63117.1"/>
    <property type="molecule type" value="Genomic_DNA"/>
</dbReference>
<feature type="chain" id="PRO_5011570574" description="DUF2490 domain-containing protein" evidence="1">
    <location>
        <begin position="23"/>
        <end position="272"/>
    </location>
</feature>
<protein>
    <recommendedName>
        <fullName evidence="4">DUF2490 domain-containing protein</fullName>
    </recommendedName>
</protein>
<dbReference type="STRING" id="1159016.SAMN02927937_00570"/>
<feature type="signal peptide" evidence="1">
    <location>
        <begin position="1"/>
        <end position="22"/>
    </location>
</feature>
<accession>A0A1H6JL84</accession>
<keyword evidence="1" id="KW-0732">Signal</keyword>
<sequence length="272" mass="31983">MFGFKKLLITAIWVAIAQTLTAQHHNNAWFRNTLSISLKEKIKTDAEFQHRRQSGFQNGNMLDNKLMFTFRSWVHYQHNQNLKFSVSPFAYFSNYRIIQNKADETAAPNSEVRVSVAEELQHSIFRHIYLINRNALEYRIIHNQQPNITRFRTRFGGRYEITELLKLTVFDEFFINIAGTSAEYIPDHNRIGMNIEYSVLPNLKFDVGYIYLIRFAVPAASGNIRLYENNMFLNVTYQLKNDRKKRRQSFTLCNKSYSTGETDSLNLQVENI</sequence>
<name>A0A1H6JL84_9FLAO</name>
<evidence type="ECO:0000313" key="3">
    <source>
        <dbReference type="Proteomes" id="UP000199634"/>
    </source>
</evidence>
<dbReference type="RefSeq" id="WP_091096119.1">
    <property type="nucleotide sequence ID" value="NZ_FNXE01000005.1"/>
</dbReference>
<gene>
    <name evidence="2" type="ORF">SAMN02927937_00570</name>
</gene>
<dbReference type="Proteomes" id="UP000199634">
    <property type="component" value="Unassembled WGS sequence"/>
</dbReference>
<reference evidence="3" key="1">
    <citation type="submission" date="2016-10" db="EMBL/GenBank/DDBJ databases">
        <authorList>
            <person name="Varghese N."/>
            <person name="Submissions S."/>
        </authorList>
    </citation>
    <scope>NUCLEOTIDE SEQUENCE [LARGE SCALE GENOMIC DNA]</scope>
    <source>
        <strain evidence="3">CGMCC 1.10825</strain>
    </source>
</reference>
<dbReference type="OrthoDB" id="1118734at2"/>
<dbReference type="AlphaFoldDB" id="A0A1H6JL84"/>
<proteinExistence type="predicted"/>
<organism evidence="2 3">
    <name type="scientific">Paenimyroides marinum</name>
    <dbReference type="NCBI Taxonomy" id="1159016"/>
    <lineage>
        <taxon>Bacteria</taxon>
        <taxon>Pseudomonadati</taxon>
        <taxon>Bacteroidota</taxon>
        <taxon>Flavobacteriia</taxon>
        <taxon>Flavobacteriales</taxon>
        <taxon>Flavobacteriaceae</taxon>
        <taxon>Paenimyroides</taxon>
    </lineage>
</organism>